<evidence type="ECO:0000256" key="8">
    <source>
        <dbReference type="ARBA" id="ARBA00023251"/>
    </source>
</evidence>
<accession>A0ABV3EZH9</accession>
<dbReference type="PRINTS" id="PR01036">
    <property type="entry name" value="TCRTETB"/>
</dbReference>
<evidence type="ECO:0000313" key="12">
    <source>
        <dbReference type="Proteomes" id="UP001551584"/>
    </source>
</evidence>
<comment type="similarity">
    <text evidence="2">Belongs to the major facilitator superfamily. EmrB family.</text>
</comment>
<feature type="transmembrane region" description="Helical" evidence="9">
    <location>
        <begin position="69"/>
        <end position="89"/>
    </location>
</feature>
<keyword evidence="4" id="KW-1003">Cell membrane</keyword>
<gene>
    <name evidence="11" type="ORF">AB0D95_30950</name>
</gene>
<evidence type="ECO:0000256" key="3">
    <source>
        <dbReference type="ARBA" id="ARBA00022448"/>
    </source>
</evidence>
<dbReference type="EMBL" id="JBEZNA010000137">
    <property type="protein sequence ID" value="MEU9581632.1"/>
    <property type="molecule type" value="Genomic_DNA"/>
</dbReference>
<reference evidence="11 12" key="1">
    <citation type="submission" date="2024-06" db="EMBL/GenBank/DDBJ databases">
        <title>The Natural Products Discovery Center: Release of the First 8490 Sequenced Strains for Exploring Actinobacteria Biosynthetic Diversity.</title>
        <authorList>
            <person name="Kalkreuter E."/>
            <person name="Kautsar S.A."/>
            <person name="Yang D."/>
            <person name="Bader C.D."/>
            <person name="Teijaro C.N."/>
            <person name="Fluegel L."/>
            <person name="Davis C.M."/>
            <person name="Simpson J.R."/>
            <person name="Lauterbach L."/>
            <person name="Steele A.D."/>
            <person name="Gui C."/>
            <person name="Meng S."/>
            <person name="Li G."/>
            <person name="Viehrig K."/>
            <person name="Ye F."/>
            <person name="Su P."/>
            <person name="Kiefer A.F."/>
            <person name="Nichols A."/>
            <person name="Cepeda A.J."/>
            <person name="Yan W."/>
            <person name="Fan B."/>
            <person name="Jiang Y."/>
            <person name="Adhikari A."/>
            <person name="Zheng C.-J."/>
            <person name="Schuster L."/>
            <person name="Cowan T.M."/>
            <person name="Smanski M.J."/>
            <person name="Chevrette M.G."/>
            <person name="De Carvalho L.P.S."/>
            <person name="Shen B."/>
        </authorList>
    </citation>
    <scope>NUCLEOTIDE SEQUENCE [LARGE SCALE GENOMIC DNA]</scope>
    <source>
        <strain evidence="11 12">NPDC048117</strain>
    </source>
</reference>
<dbReference type="SUPFAM" id="SSF103473">
    <property type="entry name" value="MFS general substrate transporter"/>
    <property type="match status" value="1"/>
</dbReference>
<keyword evidence="3" id="KW-0813">Transport</keyword>
<name>A0ABV3EZH9_9ACTN</name>
<feature type="transmembrane region" description="Helical" evidence="9">
    <location>
        <begin position="455"/>
        <end position="474"/>
    </location>
</feature>
<feature type="transmembrane region" description="Helical" evidence="9">
    <location>
        <begin position="328"/>
        <end position="351"/>
    </location>
</feature>
<feature type="transmembrane region" description="Helical" evidence="9">
    <location>
        <begin position="300"/>
        <end position="322"/>
    </location>
</feature>
<evidence type="ECO:0000256" key="7">
    <source>
        <dbReference type="ARBA" id="ARBA00023136"/>
    </source>
</evidence>
<feature type="transmembrane region" description="Helical" evidence="9">
    <location>
        <begin position="221"/>
        <end position="242"/>
    </location>
</feature>
<feature type="transmembrane region" description="Helical" evidence="9">
    <location>
        <begin position="363"/>
        <end position="383"/>
    </location>
</feature>
<keyword evidence="8" id="KW-0046">Antibiotic resistance</keyword>
<feature type="non-terminal residue" evidence="11">
    <location>
        <position position="1"/>
    </location>
</feature>
<dbReference type="InterPro" id="IPR020846">
    <property type="entry name" value="MFS_dom"/>
</dbReference>
<dbReference type="Proteomes" id="UP001551584">
    <property type="component" value="Unassembled WGS sequence"/>
</dbReference>
<dbReference type="PROSITE" id="PS50850">
    <property type="entry name" value="MFS"/>
    <property type="match status" value="1"/>
</dbReference>
<protein>
    <submittedName>
        <fullName evidence="11">DHA2 family efflux MFS transporter permease subunit</fullName>
    </submittedName>
</protein>
<feature type="transmembrane region" description="Helical" evidence="9">
    <location>
        <begin position="32"/>
        <end position="57"/>
    </location>
</feature>
<evidence type="ECO:0000256" key="4">
    <source>
        <dbReference type="ARBA" id="ARBA00022475"/>
    </source>
</evidence>
<evidence type="ECO:0000256" key="6">
    <source>
        <dbReference type="ARBA" id="ARBA00022989"/>
    </source>
</evidence>
<keyword evidence="5 9" id="KW-0812">Transmembrane</keyword>
<proteinExistence type="inferred from homology"/>
<dbReference type="PANTHER" id="PTHR42718:SF9">
    <property type="entry name" value="MAJOR FACILITATOR SUPERFAMILY MULTIDRUG TRANSPORTER MFSC"/>
    <property type="match status" value="1"/>
</dbReference>
<dbReference type="PANTHER" id="PTHR42718">
    <property type="entry name" value="MAJOR FACILITATOR SUPERFAMILY MULTIDRUG TRANSPORTER MFSC"/>
    <property type="match status" value="1"/>
</dbReference>
<dbReference type="Pfam" id="PF07690">
    <property type="entry name" value="MFS_1"/>
    <property type="match status" value="1"/>
</dbReference>
<dbReference type="InterPro" id="IPR036259">
    <property type="entry name" value="MFS_trans_sf"/>
</dbReference>
<feature type="transmembrane region" description="Helical" evidence="9">
    <location>
        <begin position="160"/>
        <end position="181"/>
    </location>
</feature>
<dbReference type="RefSeq" id="WP_359278446.1">
    <property type="nucleotide sequence ID" value="NZ_JBEZNA010000137.1"/>
</dbReference>
<evidence type="ECO:0000256" key="9">
    <source>
        <dbReference type="SAM" id="Phobius"/>
    </source>
</evidence>
<comment type="caution">
    <text evidence="11">The sequence shown here is derived from an EMBL/GenBank/DDBJ whole genome shotgun (WGS) entry which is preliminary data.</text>
</comment>
<evidence type="ECO:0000256" key="5">
    <source>
        <dbReference type="ARBA" id="ARBA00022692"/>
    </source>
</evidence>
<keyword evidence="6 9" id="KW-1133">Transmembrane helix</keyword>
<feature type="transmembrane region" description="Helical" evidence="9">
    <location>
        <begin position="254"/>
        <end position="273"/>
    </location>
</feature>
<feature type="transmembrane region" description="Helical" evidence="9">
    <location>
        <begin position="389"/>
        <end position="408"/>
    </location>
</feature>
<evidence type="ECO:0000256" key="1">
    <source>
        <dbReference type="ARBA" id="ARBA00004651"/>
    </source>
</evidence>
<evidence type="ECO:0000313" key="11">
    <source>
        <dbReference type="EMBL" id="MEU9581632.1"/>
    </source>
</evidence>
<feature type="transmembrane region" description="Helical" evidence="9">
    <location>
        <begin position="126"/>
        <end position="148"/>
    </location>
</feature>
<feature type="transmembrane region" description="Helical" evidence="9">
    <location>
        <begin position="101"/>
        <end position="120"/>
    </location>
</feature>
<keyword evidence="12" id="KW-1185">Reference proteome</keyword>
<comment type="subcellular location">
    <subcellularLocation>
        <location evidence="1">Cell membrane</location>
        <topology evidence="1">Multi-pass membrane protein</topology>
    </subcellularLocation>
</comment>
<dbReference type="Gene3D" id="1.20.1250.20">
    <property type="entry name" value="MFS general substrate transporter like domains"/>
    <property type="match status" value="1"/>
</dbReference>
<sequence>LGLWLCARTVRRASGRGQRRAAAPLPAVPRQVLAMAAVLVLGSFMTVLDLTIVNVALPSLGSSFGSPLSVVQWVVTGYTLALAAVLPVTGWAVDRWGGRRVFLVSVALFTAGSGLCGVAWDAGSLIAFRVVQGAGGGLIVPVAMTLLLRAVPAERKGTAMAILSVPVLIGPMAGPVLGGILTDALSWRWIFLVNLPVGALTLVLGARLVPGGDRDPVRRPLDLVGLLTLSPGLAALFYGLTVAGEGGSPVSPGALLPVLAGGALVAAFVVRALRADRGPRAGRPPLLDLRLFSRPAYGRAVAAMVPFSAAYFGLLMAVPLYWQQERGLSGTATGLLMAPQFLCSGTVMQLSGRIADRLPARRLALPGALLAASAYLAVALMAGGTGVPHGWVVAALGLLGVGVGLVNMPLMTAATRGLSGPETAGGTTALNVVSRLAAGAGTALFALLLSVTDGFGTTLLCGAGLMALTVLGVLRLPGEPS</sequence>
<evidence type="ECO:0000259" key="10">
    <source>
        <dbReference type="PROSITE" id="PS50850"/>
    </source>
</evidence>
<dbReference type="InterPro" id="IPR004638">
    <property type="entry name" value="EmrB-like"/>
</dbReference>
<dbReference type="Gene3D" id="1.20.1720.10">
    <property type="entry name" value="Multidrug resistance protein D"/>
    <property type="match status" value="1"/>
</dbReference>
<dbReference type="InterPro" id="IPR011701">
    <property type="entry name" value="MFS"/>
</dbReference>
<organism evidence="11 12">
    <name type="scientific">Streptomyces chilikensis</name>
    <dbReference type="NCBI Taxonomy" id="1194079"/>
    <lineage>
        <taxon>Bacteria</taxon>
        <taxon>Bacillati</taxon>
        <taxon>Actinomycetota</taxon>
        <taxon>Actinomycetes</taxon>
        <taxon>Kitasatosporales</taxon>
        <taxon>Streptomycetaceae</taxon>
        <taxon>Streptomyces</taxon>
    </lineage>
</organism>
<feature type="domain" description="Major facilitator superfamily (MFS) profile" evidence="10">
    <location>
        <begin position="35"/>
        <end position="481"/>
    </location>
</feature>
<dbReference type="NCBIfam" id="TIGR00711">
    <property type="entry name" value="efflux_EmrB"/>
    <property type="match status" value="1"/>
</dbReference>
<feature type="transmembrane region" description="Helical" evidence="9">
    <location>
        <begin position="187"/>
        <end position="209"/>
    </location>
</feature>
<feature type="transmembrane region" description="Helical" evidence="9">
    <location>
        <begin position="429"/>
        <end position="449"/>
    </location>
</feature>
<keyword evidence="7 9" id="KW-0472">Membrane</keyword>
<evidence type="ECO:0000256" key="2">
    <source>
        <dbReference type="ARBA" id="ARBA00008537"/>
    </source>
</evidence>